<dbReference type="OMA" id="QWYYLTD"/>
<dbReference type="KEGG" id="dpp:DICPUDRAFT_35564"/>
<sequence>MASLKNKKGDIEVTLLETKGIKSGDIFIIIDLPPNKLFKTHTFKGPDPKIFEKFVLDLMTFQDDEILLIVKEQKPSGSKFIGQIQIPLKALNLPQGPQWYYLTDRPSQKEGQKPKIVTGSIQIQLNFVHRLIRAKSRVSIPKEFLQQTGVDGSNETCNITNSNSTTPSSSSYYSTTKSNSSSSSSTSTSSSRSTSPDPEKSLEVGFGYPVHISQGSNNSGCDILEVRGGESIHSKYQVQSLSNGFDHGHNTSSSITIPPPPTISDIDISKEEDLIIEETLKDKESIVKKQIVQQKELLNKLSETIKQLEKQGKPVVQEKAKLKKMQEDIDDMEKLIQSQTKQSTSPSSSSINNPSPITKQPSRGRNLLSSLGINKSTEKIQQYTPHTSTFNNPPPPTIAQSMNLIHASIHSNNTSGEFDQKLNYFIIELENERKLKESMIEKYKTIERDYFKLEKELQSTKQSSTNNNLTNKTNNLNTTTTKTSTTNPTKDKEYNDLLLKFKILEAENISLIQEKEILNEKYKLFEKESEKLEKELEYEQVLRKKEMEKKEFEREESKKLLKELEQVQNKEKLLYMELDTQKELADVMREKKQLFEREITRLEFEVKQLKSGHSSNVNPNVNKQQQQTIELLQSKVKSLENEIDLEKKSKSLIQDKLKLAEKDEKFVERLESEIKRLENHIKSLTNTNESLEKSKDKLKKEKEQLEKEFNTLKQQKNAPTLSKTGISSTSSTNLNTPKQIEEKLNEMVNILVNISQKPDSAAVASIADNKLFDTPLGKKIKDLSEKIQTATLKNKEMELQLEELRNSKIQSQIERHRQGICDSDNNTPTSSSLTSSSNSLNSYSSQNNSSSNLMALKGSSTNSSDKDLMQQQNNQISLLVSKLEKLDRLEEFMRKLDEMKTFQLNHSPMGGSAGGADQSLRKRTHHNMKSELEEIQKTILDSKSTEKEREDANVRFEKVFQELSNTEEYKREIQLIQDEKRRLNEPLNQKALQKLIPIYSNIDKQPLDIREKVKDNPELSLIGMDPKAILSKHQNDFQYYLLRSINLEELRAIRASLPKWRSDQKKQTEWTISLEEKIDQISKQQPHQQQQPKITRSKTNINLNIQKQKPQLNTQTLGGKNKLMKQESAHETLFNELLKKRSKII</sequence>
<dbReference type="VEuPathDB" id="AmoebaDB:DICPUDRAFT_35564"/>
<dbReference type="STRING" id="5786.F0ZPG1"/>
<protein>
    <recommendedName>
        <fullName evidence="2">C2 domain-containing protein</fullName>
    </recommendedName>
</protein>
<feature type="region of interest" description="Disordered" evidence="1">
    <location>
        <begin position="715"/>
        <end position="734"/>
    </location>
</feature>
<dbReference type="Proteomes" id="UP000001064">
    <property type="component" value="Unassembled WGS sequence"/>
</dbReference>
<feature type="region of interest" description="Disordered" evidence="1">
    <location>
        <begin position="813"/>
        <end position="867"/>
    </location>
</feature>
<feature type="region of interest" description="Disordered" evidence="1">
    <location>
        <begin position="336"/>
        <end position="368"/>
    </location>
</feature>
<dbReference type="AlphaFoldDB" id="F0ZPG1"/>
<evidence type="ECO:0000313" key="3">
    <source>
        <dbReference type="EMBL" id="EGC34163.1"/>
    </source>
</evidence>
<name>F0ZPG1_DICPU</name>
<dbReference type="FunCoup" id="F0ZPG1">
    <property type="interactions" value="377"/>
</dbReference>
<feature type="region of interest" description="Disordered" evidence="1">
    <location>
        <begin position="151"/>
        <end position="204"/>
    </location>
</feature>
<dbReference type="InterPro" id="IPR035892">
    <property type="entry name" value="C2_domain_sf"/>
</dbReference>
<dbReference type="RefSeq" id="XP_003289317.1">
    <property type="nucleotide sequence ID" value="XM_003289269.1"/>
</dbReference>
<evidence type="ECO:0000313" key="4">
    <source>
        <dbReference type="Proteomes" id="UP000001064"/>
    </source>
</evidence>
<dbReference type="Pfam" id="PF00168">
    <property type="entry name" value="C2"/>
    <property type="match status" value="1"/>
</dbReference>
<proteinExistence type="predicted"/>
<dbReference type="CDD" id="cd00030">
    <property type="entry name" value="C2"/>
    <property type="match status" value="1"/>
</dbReference>
<dbReference type="Gene3D" id="2.60.40.150">
    <property type="entry name" value="C2 domain"/>
    <property type="match status" value="1"/>
</dbReference>
<dbReference type="InterPro" id="IPR000008">
    <property type="entry name" value="C2_dom"/>
</dbReference>
<accession>F0ZPG1</accession>
<dbReference type="eggNOG" id="ENOG502SVJF">
    <property type="taxonomic scope" value="Eukaryota"/>
</dbReference>
<feature type="compositionally biased region" description="Low complexity" evidence="1">
    <location>
        <begin position="153"/>
        <end position="195"/>
    </location>
</feature>
<evidence type="ECO:0000259" key="2">
    <source>
        <dbReference type="SMART" id="SM00239"/>
    </source>
</evidence>
<dbReference type="SMART" id="SM00239">
    <property type="entry name" value="C2"/>
    <property type="match status" value="1"/>
</dbReference>
<feature type="compositionally biased region" description="Low complexity" evidence="1">
    <location>
        <begin position="336"/>
        <end position="359"/>
    </location>
</feature>
<feature type="domain" description="C2" evidence="2">
    <location>
        <begin position="10"/>
        <end position="100"/>
    </location>
</feature>
<keyword evidence="4" id="KW-1185">Reference proteome</keyword>
<reference evidence="4" key="1">
    <citation type="journal article" date="2011" name="Genome Biol.">
        <title>Comparative genomics of the social amoebae Dictyostelium discoideum and Dictyostelium purpureum.</title>
        <authorList>
            <consortium name="US DOE Joint Genome Institute (JGI-PGF)"/>
            <person name="Sucgang R."/>
            <person name="Kuo A."/>
            <person name="Tian X."/>
            <person name="Salerno W."/>
            <person name="Parikh A."/>
            <person name="Feasley C.L."/>
            <person name="Dalin E."/>
            <person name="Tu H."/>
            <person name="Huang E."/>
            <person name="Barry K."/>
            <person name="Lindquist E."/>
            <person name="Shapiro H."/>
            <person name="Bruce D."/>
            <person name="Schmutz J."/>
            <person name="Salamov A."/>
            <person name="Fey P."/>
            <person name="Gaudet P."/>
            <person name="Anjard C."/>
            <person name="Babu M.M."/>
            <person name="Basu S."/>
            <person name="Bushmanova Y."/>
            <person name="van der Wel H."/>
            <person name="Katoh-Kurasawa M."/>
            <person name="Dinh C."/>
            <person name="Coutinho P.M."/>
            <person name="Saito T."/>
            <person name="Elias M."/>
            <person name="Schaap P."/>
            <person name="Kay R.R."/>
            <person name="Henrissat B."/>
            <person name="Eichinger L."/>
            <person name="Rivero F."/>
            <person name="Putnam N.H."/>
            <person name="West C.M."/>
            <person name="Loomis W.F."/>
            <person name="Chisholm R.L."/>
            <person name="Shaulsky G."/>
            <person name="Strassmann J.E."/>
            <person name="Queller D.C."/>
            <person name="Kuspa A."/>
            <person name="Grigoriev I.V."/>
        </authorList>
    </citation>
    <scope>NUCLEOTIDE SEQUENCE [LARGE SCALE GENOMIC DNA]</scope>
    <source>
        <strain evidence="4">QSDP1</strain>
    </source>
</reference>
<feature type="region of interest" description="Disordered" evidence="1">
    <location>
        <begin position="461"/>
        <end position="488"/>
    </location>
</feature>
<evidence type="ECO:0000256" key="1">
    <source>
        <dbReference type="SAM" id="MobiDB-lite"/>
    </source>
</evidence>
<organism evidence="3 4">
    <name type="scientific">Dictyostelium purpureum</name>
    <name type="common">Slime mold</name>
    <dbReference type="NCBI Taxonomy" id="5786"/>
    <lineage>
        <taxon>Eukaryota</taxon>
        <taxon>Amoebozoa</taxon>
        <taxon>Evosea</taxon>
        <taxon>Eumycetozoa</taxon>
        <taxon>Dictyostelia</taxon>
        <taxon>Dictyosteliales</taxon>
        <taxon>Dictyosteliaceae</taxon>
        <taxon>Dictyostelium</taxon>
    </lineage>
</organism>
<dbReference type="OrthoDB" id="20075at2759"/>
<dbReference type="InParanoid" id="F0ZPG1"/>
<gene>
    <name evidence="3" type="ORF">DICPUDRAFT_35564</name>
</gene>
<feature type="compositionally biased region" description="Low complexity" evidence="1">
    <location>
        <begin position="461"/>
        <end position="487"/>
    </location>
</feature>
<feature type="compositionally biased region" description="Polar residues" evidence="1">
    <location>
        <begin position="858"/>
        <end position="867"/>
    </location>
</feature>
<dbReference type="SUPFAM" id="SSF49562">
    <property type="entry name" value="C2 domain (Calcium/lipid-binding domain, CaLB)"/>
    <property type="match status" value="1"/>
</dbReference>
<feature type="compositionally biased region" description="Low complexity" evidence="1">
    <location>
        <begin position="823"/>
        <end position="853"/>
    </location>
</feature>
<dbReference type="EMBL" id="GL871109">
    <property type="protein sequence ID" value="EGC34163.1"/>
    <property type="molecule type" value="Genomic_DNA"/>
</dbReference>
<dbReference type="GeneID" id="10502203"/>